<dbReference type="Proteomes" id="UP000824037">
    <property type="component" value="Unassembled WGS sequence"/>
</dbReference>
<keyword evidence="1" id="KW-0808">Transferase</keyword>
<organism evidence="4 5">
    <name type="scientific">Candidatus Ruania gallistercoris</name>
    <dbReference type="NCBI Taxonomy" id="2838746"/>
    <lineage>
        <taxon>Bacteria</taxon>
        <taxon>Bacillati</taxon>
        <taxon>Actinomycetota</taxon>
        <taxon>Actinomycetes</taxon>
        <taxon>Micrococcales</taxon>
        <taxon>Ruaniaceae</taxon>
        <taxon>Ruania</taxon>
    </lineage>
</organism>
<dbReference type="AlphaFoldDB" id="A0A9D2EC85"/>
<dbReference type="EMBL" id="DXBY01000058">
    <property type="protein sequence ID" value="HIZ34780.1"/>
    <property type="molecule type" value="Genomic_DNA"/>
</dbReference>
<dbReference type="PANTHER" id="PTHR42774:SF3">
    <property type="entry name" value="KETOHEXOKINASE"/>
    <property type="match status" value="1"/>
</dbReference>
<dbReference type="InterPro" id="IPR052562">
    <property type="entry name" value="Ketohexokinase-related"/>
</dbReference>
<dbReference type="GO" id="GO:0016301">
    <property type="term" value="F:kinase activity"/>
    <property type="evidence" value="ECO:0007669"/>
    <property type="project" value="UniProtKB-KW"/>
</dbReference>
<proteinExistence type="predicted"/>
<comment type="caution">
    <text evidence="4">The sequence shown here is derived from an EMBL/GenBank/DDBJ whole genome shotgun (WGS) entry which is preliminary data.</text>
</comment>
<dbReference type="PANTHER" id="PTHR42774">
    <property type="entry name" value="PHOSPHOTRANSFERASE SYSTEM TRANSPORT PROTEIN"/>
    <property type="match status" value="1"/>
</dbReference>
<dbReference type="PROSITE" id="PS00584">
    <property type="entry name" value="PFKB_KINASES_2"/>
    <property type="match status" value="1"/>
</dbReference>
<evidence type="ECO:0000256" key="1">
    <source>
        <dbReference type="ARBA" id="ARBA00022679"/>
    </source>
</evidence>
<evidence type="ECO:0000256" key="2">
    <source>
        <dbReference type="ARBA" id="ARBA00022777"/>
    </source>
</evidence>
<keyword evidence="2 4" id="KW-0418">Kinase</keyword>
<name>A0A9D2EC85_9MICO</name>
<protein>
    <submittedName>
        <fullName evidence="4">Carbohydrate kinase</fullName>
    </submittedName>
</protein>
<reference evidence="4" key="1">
    <citation type="journal article" date="2021" name="PeerJ">
        <title>Extensive microbial diversity within the chicken gut microbiome revealed by metagenomics and culture.</title>
        <authorList>
            <person name="Gilroy R."/>
            <person name="Ravi A."/>
            <person name="Getino M."/>
            <person name="Pursley I."/>
            <person name="Horton D.L."/>
            <person name="Alikhan N.F."/>
            <person name="Baker D."/>
            <person name="Gharbi K."/>
            <person name="Hall N."/>
            <person name="Watson M."/>
            <person name="Adriaenssens E.M."/>
            <person name="Foster-Nyarko E."/>
            <person name="Jarju S."/>
            <person name="Secka A."/>
            <person name="Antonio M."/>
            <person name="Oren A."/>
            <person name="Chaudhuri R.R."/>
            <person name="La Ragione R."/>
            <person name="Hildebrand F."/>
            <person name="Pallen M.J."/>
        </authorList>
    </citation>
    <scope>NUCLEOTIDE SEQUENCE</scope>
    <source>
        <strain evidence="4">ChiGjej4B4-7305</strain>
    </source>
</reference>
<dbReference type="Gene3D" id="3.40.1190.20">
    <property type="match status" value="1"/>
</dbReference>
<evidence type="ECO:0000313" key="4">
    <source>
        <dbReference type="EMBL" id="HIZ34780.1"/>
    </source>
</evidence>
<evidence type="ECO:0000313" key="5">
    <source>
        <dbReference type="Proteomes" id="UP000824037"/>
    </source>
</evidence>
<dbReference type="InterPro" id="IPR029056">
    <property type="entry name" value="Ribokinase-like"/>
</dbReference>
<dbReference type="InterPro" id="IPR002173">
    <property type="entry name" value="Carboh/pur_kinase_PfkB_CS"/>
</dbReference>
<dbReference type="SUPFAM" id="SSF53613">
    <property type="entry name" value="Ribokinase-like"/>
    <property type="match status" value="1"/>
</dbReference>
<sequence length="299" mass="30155">MDAWFVGLTTLDVVHRAPAPPSVDQKITATRQDVAAGGPAANAAVVARALSVRTTLISALGGSAVAAAARADLEAAGVQLVDVAPEHVLALSAILVDEDTGARRVVSTDGGATDPPPPDFGALPDPAVVLIDGHYPQLALAAAREARERSALVVLDAGRWRPVFAELIALADVVAASADFTLPDGGRGPAALVAAGAGAGLVTTGAGPVRYVTGAAEGEVAVPRVPVRDTLGAGDAFHGALVAGLATQRLRAPAPGESLPTDAFLTAVRSAVAVASHRVQHVGPRSYLDTLPRAEPLRR</sequence>
<evidence type="ECO:0000259" key="3">
    <source>
        <dbReference type="Pfam" id="PF00294"/>
    </source>
</evidence>
<feature type="domain" description="Carbohydrate kinase PfkB" evidence="3">
    <location>
        <begin position="6"/>
        <end position="289"/>
    </location>
</feature>
<accession>A0A9D2EC85</accession>
<dbReference type="InterPro" id="IPR011611">
    <property type="entry name" value="PfkB_dom"/>
</dbReference>
<reference evidence="4" key="2">
    <citation type="submission" date="2021-04" db="EMBL/GenBank/DDBJ databases">
        <authorList>
            <person name="Gilroy R."/>
        </authorList>
    </citation>
    <scope>NUCLEOTIDE SEQUENCE</scope>
    <source>
        <strain evidence="4">ChiGjej4B4-7305</strain>
    </source>
</reference>
<gene>
    <name evidence="4" type="ORF">H9815_03290</name>
</gene>
<dbReference type="Pfam" id="PF00294">
    <property type="entry name" value="PfkB"/>
    <property type="match status" value="1"/>
</dbReference>